<comment type="caution">
    <text evidence="2">The sequence shown here is derived from an EMBL/GenBank/DDBJ whole genome shotgun (WGS) entry which is preliminary data.</text>
</comment>
<dbReference type="InterPro" id="IPR001279">
    <property type="entry name" value="Metallo-B-lactamas"/>
</dbReference>
<dbReference type="Gene3D" id="1.10.10.10">
    <property type="entry name" value="Winged helix-like DNA-binding domain superfamily/Winged helix DNA-binding domain"/>
    <property type="match status" value="1"/>
</dbReference>
<accession>A0A0D0NKQ7</accession>
<evidence type="ECO:0000259" key="1">
    <source>
        <dbReference type="SMART" id="SM00849"/>
    </source>
</evidence>
<dbReference type="EMBL" id="AONG01000012">
    <property type="protein sequence ID" value="KIQ68905.1"/>
    <property type="molecule type" value="Genomic_DNA"/>
</dbReference>
<dbReference type="Gene3D" id="3.60.15.10">
    <property type="entry name" value="Ribonuclease Z/Hydroxyacylglutathione hydrolase-like"/>
    <property type="match status" value="1"/>
</dbReference>
<dbReference type="PATRIC" id="fig|1123501.6.peg.2747"/>
<dbReference type="PANTHER" id="PTHR23131">
    <property type="entry name" value="ENDORIBONUCLEASE LACTB2"/>
    <property type="match status" value="1"/>
</dbReference>
<dbReference type="EC" id="3.1.2.6" evidence="2"/>
<organism evidence="2 3">
    <name type="scientific">Wenxinia marina DSM 24838</name>
    <dbReference type="NCBI Taxonomy" id="1123501"/>
    <lineage>
        <taxon>Bacteria</taxon>
        <taxon>Pseudomonadati</taxon>
        <taxon>Pseudomonadota</taxon>
        <taxon>Alphaproteobacteria</taxon>
        <taxon>Rhodobacterales</taxon>
        <taxon>Roseobacteraceae</taxon>
        <taxon>Wenxinia</taxon>
    </lineage>
</organism>
<dbReference type="Pfam" id="PF00753">
    <property type="entry name" value="Lactamase_B"/>
    <property type="match status" value="1"/>
</dbReference>
<dbReference type="SUPFAM" id="SSF56281">
    <property type="entry name" value="Metallo-hydrolase/oxidoreductase"/>
    <property type="match status" value="1"/>
</dbReference>
<dbReference type="InterPro" id="IPR036866">
    <property type="entry name" value="RibonucZ/Hydroxyglut_hydro"/>
</dbReference>
<dbReference type="OrthoDB" id="9788263at2"/>
<reference evidence="2 3" key="1">
    <citation type="submission" date="2013-01" db="EMBL/GenBank/DDBJ databases">
        <authorList>
            <person name="Fiebig A."/>
            <person name="Goeker M."/>
            <person name="Klenk H.-P.P."/>
        </authorList>
    </citation>
    <scope>NUCLEOTIDE SEQUENCE [LARGE SCALE GENOMIC DNA]</scope>
    <source>
        <strain evidence="2 3">DSM 24838</strain>
    </source>
</reference>
<dbReference type="STRING" id="1123501.Wenmar_02635"/>
<dbReference type="SMART" id="SM00849">
    <property type="entry name" value="Lactamase_B"/>
    <property type="match status" value="1"/>
</dbReference>
<dbReference type="eggNOG" id="COG0491">
    <property type="taxonomic scope" value="Bacteria"/>
</dbReference>
<sequence>MDEPRADRPVELSPGLVRLVAPNPSPMTYWGTNTYLLGTRSVAVIDPGPDDPAHMAAILGVLDGRPVSHILVTHAHGDHSALAPRLAARTGAPMLAWGRATDGRSPAMQALAGTGALGGGEGLDRGFVPDRTVADGEGVSGDGWDLRVLHTPGHLGSHICLLYRDAAFTGDHVMGWASTLISPPDGDLTDFMASCERLLATGARRYLPGHGPAIDDGPARTRWLMDHRRMREAEILAVLATGPATAATLAARLYVDTPPALLPAAARNVLAHLVDLMRKSTVRPDGPAAPDTAWRLT</sequence>
<dbReference type="InterPro" id="IPR036388">
    <property type="entry name" value="WH-like_DNA-bd_sf"/>
</dbReference>
<name>A0A0D0NKQ7_9RHOB</name>
<dbReference type="AlphaFoldDB" id="A0A0D0NKQ7"/>
<dbReference type="InterPro" id="IPR050662">
    <property type="entry name" value="Sec-metab_biosynth-thioest"/>
</dbReference>
<feature type="domain" description="Metallo-beta-lactamase" evidence="1">
    <location>
        <begin position="31"/>
        <end position="210"/>
    </location>
</feature>
<proteinExistence type="predicted"/>
<protein>
    <submittedName>
        <fullName evidence="2">Zn-dependent hydrolase</fullName>
        <ecNumber evidence="2">3.1.2.6</ecNumber>
    </submittedName>
</protein>
<dbReference type="CDD" id="cd16278">
    <property type="entry name" value="metallo-hydrolase-like_MBL-fold"/>
    <property type="match status" value="1"/>
</dbReference>
<dbReference type="Proteomes" id="UP000035100">
    <property type="component" value="Unassembled WGS sequence"/>
</dbReference>
<gene>
    <name evidence="2" type="ORF">Wenmar_02635</name>
</gene>
<keyword evidence="3" id="KW-1185">Reference proteome</keyword>
<dbReference type="PANTHER" id="PTHR23131:SF0">
    <property type="entry name" value="ENDORIBONUCLEASE LACTB2"/>
    <property type="match status" value="1"/>
</dbReference>
<dbReference type="RefSeq" id="WP_018301537.1">
    <property type="nucleotide sequence ID" value="NZ_KB902277.1"/>
</dbReference>
<keyword evidence="2" id="KW-0378">Hydrolase</keyword>
<evidence type="ECO:0000313" key="2">
    <source>
        <dbReference type="EMBL" id="KIQ68905.1"/>
    </source>
</evidence>
<dbReference type="Pfam" id="PF17778">
    <property type="entry name" value="WHD_BLACT"/>
    <property type="match status" value="1"/>
</dbReference>
<dbReference type="GO" id="GO:0004416">
    <property type="term" value="F:hydroxyacylglutathione hydrolase activity"/>
    <property type="evidence" value="ECO:0007669"/>
    <property type="project" value="UniProtKB-EC"/>
</dbReference>
<evidence type="ECO:0000313" key="3">
    <source>
        <dbReference type="Proteomes" id="UP000035100"/>
    </source>
</evidence>
<dbReference type="InterPro" id="IPR041516">
    <property type="entry name" value="LACTB2_WH"/>
</dbReference>